<dbReference type="RefSeq" id="WP_242846929.1">
    <property type="nucleotide sequence ID" value="NZ_CP009687.1"/>
</dbReference>
<dbReference type="Pfam" id="PF03323">
    <property type="entry name" value="GerA"/>
    <property type="match status" value="1"/>
</dbReference>
<feature type="transmembrane region" description="Helical" evidence="3">
    <location>
        <begin position="379"/>
        <end position="395"/>
    </location>
</feature>
<dbReference type="PATRIC" id="fig|84022.6.peg.2978"/>
<keyword evidence="3" id="KW-0812">Transmembrane</keyword>
<evidence type="ECO:0000256" key="2">
    <source>
        <dbReference type="ARBA" id="ARBA00023136"/>
    </source>
</evidence>
<dbReference type="EMBL" id="CP009687">
    <property type="protein sequence ID" value="AKL96372.1"/>
    <property type="molecule type" value="Genomic_DNA"/>
</dbReference>
<feature type="transmembrane region" description="Helical" evidence="3">
    <location>
        <begin position="325"/>
        <end position="343"/>
    </location>
</feature>
<dbReference type="Proteomes" id="UP000035704">
    <property type="component" value="Chromosome"/>
</dbReference>
<comment type="similarity">
    <text evidence="1">Belongs to the GerABKA family.</text>
</comment>
<reference evidence="4 5" key="1">
    <citation type="submission" date="2014-10" db="EMBL/GenBank/DDBJ databases">
        <title>Genome sequence of Clostridium aceticum DSM 1496.</title>
        <authorList>
            <person name="Poehlein A."/>
            <person name="Schiel-Bengelsdorf B."/>
            <person name="Gottschalk G."/>
            <person name="Duerre P."/>
            <person name="Daniel R."/>
        </authorList>
    </citation>
    <scope>NUCLEOTIDE SEQUENCE [LARGE SCALE GENOMIC DNA]</scope>
    <source>
        <strain evidence="4 5">DSM 1496</strain>
    </source>
</reference>
<evidence type="ECO:0000313" key="4">
    <source>
        <dbReference type="EMBL" id="AKL96372.1"/>
    </source>
</evidence>
<dbReference type="KEGG" id="cace:CACET_c29280"/>
<keyword evidence="3" id="KW-1133">Transmembrane helix</keyword>
<feature type="transmembrane region" description="Helical" evidence="3">
    <location>
        <begin position="355"/>
        <end position="373"/>
    </location>
</feature>
<dbReference type="PANTHER" id="PTHR22550">
    <property type="entry name" value="SPORE GERMINATION PROTEIN"/>
    <property type="match status" value="1"/>
</dbReference>
<keyword evidence="2 3" id="KW-0472">Membrane</keyword>
<organism evidence="4 5">
    <name type="scientific">Clostridium aceticum</name>
    <dbReference type="NCBI Taxonomy" id="84022"/>
    <lineage>
        <taxon>Bacteria</taxon>
        <taxon>Bacillati</taxon>
        <taxon>Bacillota</taxon>
        <taxon>Clostridia</taxon>
        <taxon>Eubacteriales</taxon>
        <taxon>Clostridiaceae</taxon>
        <taxon>Clostridium</taxon>
    </lineage>
</organism>
<evidence type="ECO:0000256" key="3">
    <source>
        <dbReference type="SAM" id="Phobius"/>
    </source>
</evidence>
<dbReference type="GO" id="GO:0016020">
    <property type="term" value="C:membrane"/>
    <property type="evidence" value="ECO:0007669"/>
    <property type="project" value="InterPro"/>
</dbReference>
<dbReference type="PANTHER" id="PTHR22550:SF5">
    <property type="entry name" value="LEUCINE ZIPPER PROTEIN 4"/>
    <property type="match status" value="1"/>
</dbReference>
<dbReference type="GO" id="GO:0009847">
    <property type="term" value="P:spore germination"/>
    <property type="evidence" value="ECO:0007669"/>
    <property type="project" value="InterPro"/>
</dbReference>
<dbReference type="STRING" id="84022.CACET_c29280"/>
<dbReference type="InterPro" id="IPR050768">
    <property type="entry name" value="UPF0353/GerABKA_families"/>
</dbReference>
<feature type="transmembrane region" description="Helical" evidence="3">
    <location>
        <begin position="407"/>
        <end position="428"/>
    </location>
</feature>
<gene>
    <name evidence="4" type="primary">gerKA6</name>
    <name evidence="4" type="ORF">CACET_c29280</name>
</gene>
<protein>
    <submittedName>
        <fullName evidence="4">Spore germination protein KA</fullName>
    </submittedName>
</protein>
<proteinExistence type="inferred from homology"/>
<dbReference type="InterPro" id="IPR004995">
    <property type="entry name" value="Spore_Ger"/>
</dbReference>
<sequence length="475" mass="54355">MSKKRIFFKKYEENLETIKEELKNSYDVNYRKINTEKGPITIIYISNICDKNFISNFIINPLITYEDIPEDVERIRNDFIVADDTGLVCNINEAIQLILSGNAVVLFSFIDEIIYCTVEEYSSRSIEEPPTETVIKGPREGFNENLSDNISLIRRRVCNPKLKFEKLILGEQSNTSVVLAYIEDQAPAQVVDFVRKRLKKISIKFLLESKALDESLQEKRTVFDTLGYTEKPDIVASKLAEGRVAIFQNNTPFVVTAPHFFVEYFDVGDDYYLNKYTQNFFKVVRWVAFFVALLLPGLYISLITYHFKLIPYIFAFRMAITRSGVPFPVIVEIIVMMFFFQILREAGIRLPQPIGSALSIVGALILGDAAIGAGLASEITVLIIALSSISLFLVPKMYGSVVLWSNFILLMAAFLGLPGFYTGFILFWSHVSDLTTCGYPYLYPMGTFKNFNFQDFILRDDLKDISKNIFYRDEK</sequence>
<evidence type="ECO:0000313" key="5">
    <source>
        <dbReference type="Proteomes" id="UP000035704"/>
    </source>
</evidence>
<keyword evidence="5" id="KW-1185">Reference proteome</keyword>
<feature type="transmembrane region" description="Helical" evidence="3">
    <location>
        <begin position="283"/>
        <end position="305"/>
    </location>
</feature>
<evidence type="ECO:0000256" key="1">
    <source>
        <dbReference type="ARBA" id="ARBA00005278"/>
    </source>
</evidence>
<dbReference type="AlphaFoldDB" id="A0A0G3WEL6"/>
<dbReference type="PIRSF" id="PIRSF005690">
    <property type="entry name" value="GerBA"/>
    <property type="match status" value="1"/>
</dbReference>
<name>A0A0G3WEL6_9CLOT</name>
<accession>A0A0G3WEL6</accession>